<keyword evidence="20" id="KW-1185">Reference proteome</keyword>
<dbReference type="PANTHER" id="PTHR12042:SF17">
    <property type="entry name" value="LACTOSYLCERAMIDE 4-ALPHA-GALACTOSYLTRANSFERASE"/>
    <property type="match status" value="1"/>
</dbReference>
<evidence type="ECO:0000256" key="3">
    <source>
        <dbReference type="ARBA" id="ARBA00009003"/>
    </source>
</evidence>
<comment type="catalytic activity">
    <reaction evidence="16">
        <text>a beta-D-Gal-(1-&gt;4)-beta-D-Glc-(1&lt;-&gt;1)-Cer(d18:1(4E)) + UDP-alpha-D-galactose = a globoside Gb3Cer (d18:1(4E)) + UDP + H(+)</text>
        <dbReference type="Rhea" id="RHEA:11924"/>
        <dbReference type="ChEBI" id="CHEBI:15378"/>
        <dbReference type="ChEBI" id="CHEBI:17950"/>
        <dbReference type="ChEBI" id="CHEBI:18313"/>
        <dbReference type="ChEBI" id="CHEBI:58223"/>
        <dbReference type="ChEBI" id="CHEBI:66914"/>
        <dbReference type="EC" id="2.4.1.228"/>
    </reaction>
    <physiologicalReaction direction="left-to-right" evidence="16">
        <dbReference type="Rhea" id="RHEA:11925"/>
    </physiologicalReaction>
</comment>
<evidence type="ECO:0000256" key="2">
    <source>
        <dbReference type="ARBA" id="ARBA00004934"/>
    </source>
</evidence>
<dbReference type="SUPFAM" id="SSF53448">
    <property type="entry name" value="Nucleotide-diphospho-sugar transferases"/>
    <property type="match status" value="1"/>
</dbReference>
<dbReference type="PANTHER" id="PTHR12042">
    <property type="entry name" value="LACTOSYLCERAMIDE 4-ALPHA-GALACTOSYLTRANSFERASE ALPHA- 1,4-GALACTOSYLTRANSFERASE"/>
    <property type="match status" value="1"/>
</dbReference>
<reference evidence="19" key="1">
    <citation type="thesis" date="2020" institute="ProQuest LLC" country="789 East Eisenhower Parkway, Ann Arbor, MI, USA">
        <title>Comparative Genomics and Chromosome Evolution.</title>
        <authorList>
            <person name="Mudd A.B."/>
        </authorList>
    </citation>
    <scope>NUCLEOTIDE SEQUENCE</scope>
    <source>
        <strain evidence="19">HN-11 Male</strain>
        <tissue evidence="19">Kidney and liver</tissue>
    </source>
</reference>
<evidence type="ECO:0000256" key="13">
    <source>
        <dbReference type="ARBA" id="ARBA00041849"/>
    </source>
</evidence>
<dbReference type="InterPro" id="IPR007652">
    <property type="entry name" value="A1-4-GlycosylTfrase_dom"/>
</dbReference>
<proteinExistence type="inferred from homology"/>
<sequence length="339" mass="39101">MRSWSTSLASFCTLSFGFLFVYLKFTSVKEEAHLHHLPKEIACPGSILNESNNSQTYVTGDGRVGGIFFMETSDKTSPTLQMMCAVESAARANPHTKITIMMNGLMGSNQSLPQNLGLSLLSCFSNVEFVSLDFKKLFSDTPLGTWYSKVERHWELVDYTTLSDATRLAALWKWGGIYLDTDFIILKNLGNFTNAMGVQSLYIINGAFLTFQPQHKFIELCMNDFVDAYNYWLYGHQGPQLLTRVYKRWCGIHRLRDKKSCRGVNILPKESFYPVDWHDWKKFFELIEPKEIKMLLRNSYGVHLWNKKSQGKHMEPGSLLEHLQLEYCPATNNLRKMYF</sequence>
<protein>
    <recommendedName>
        <fullName evidence="11">Lactosylceramide 4-alpha-galactosyltransferase</fullName>
        <ecNumber evidence="10">2.4.1.228</ecNumber>
    </recommendedName>
    <alternativeName>
        <fullName evidence="15">Alpha-1,4-N-acetylglucosaminyltransferase</fullName>
    </alternativeName>
    <alternativeName>
        <fullName evidence="13">Alpha-1,4-galactosyltransferase</fullName>
    </alternativeName>
    <alternativeName>
        <fullName evidence="14">Globotriaosylceramide synthase</fullName>
    </alternativeName>
    <alternativeName>
        <fullName evidence="12">UDP-galactose:beta-D-galactosyl-beta1-R 4-alpha-D-galactosyltransferase</fullName>
    </alternativeName>
</protein>
<dbReference type="EC" id="2.4.1.228" evidence="10"/>
<dbReference type="GO" id="GO:0000139">
    <property type="term" value="C:Golgi membrane"/>
    <property type="evidence" value="ECO:0007669"/>
    <property type="project" value="UniProtKB-SubCell"/>
</dbReference>
<dbReference type="Pfam" id="PF04572">
    <property type="entry name" value="Gb3_synth"/>
    <property type="match status" value="1"/>
</dbReference>
<keyword evidence="6" id="KW-0808">Transferase</keyword>
<dbReference type="InterPro" id="IPR029044">
    <property type="entry name" value="Nucleotide-diphossugar_trans"/>
</dbReference>
<dbReference type="Proteomes" id="UP000770717">
    <property type="component" value="Unassembled WGS sequence"/>
</dbReference>
<evidence type="ECO:0000256" key="1">
    <source>
        <dbReference type="ARBA" id="ARBA00004323"/>
    </source>
</evidence>
<dbReference type="Pfam" id="PF04488">
    <property type="entry name" value="Gly_transf_sug"/>
    <property type="match status" value="1"/>
</dbReference>
<evidence type="ECO:0000256" key="11">
    <source>
        <dbReference type="ARBA" id="ARBA00040835"/>
    </source>
</evidence>
<keyword evidence="4" id="KW-0444">Lipid biosynthesis</keyword>
<evidence type="ECO:0000256" key="4">
    <source>
        <dbReference type="ARBA" id="ARBA00022516"/>
    </source>
</evidence>
<dbReference type="InterPro" id="IPR007577">
    <property type="entry name" value="GlycoTrfase_DXD_sugar-bd_CS"/>
</dbReference>
<gene>
    <name evidence="19" type="ORF">GDO78_023160</name>
</gene>
<keyword evidence="9" id="KW-0472">Membrane</keyword>
<evidence type="ECO:0000256" key="7">
    <source>
        <dbReference type="ARBA" id="ARBA00023034"/>
    </source>
</evidence>
<keyword evidence="8" id="KW-0443">Lipid metabolism</keyword>
<evidence type="ECO:0000256" key="14">
    <source>
        <dbReference type="ARBA" id="ARBA00043154"/>
    </source>
</evidence>
<accession>A0A8J6JM00</accession>
<comment type="similarity">
    <text evidence="3">Belongs to the glycosyltransferase 32 family.</text>
</comment>
<evidence type="ECO:0000256" key="17">
    <source>
        <dbReference type="ARBA" id="ARBA00049327"/>
    </source>
</evidence>
<keyword evidence="7" id="KW-0333">Golgi apparatus</keyword>
<evidence type="ECO:0000313" key="19">
    <source>
        <dbReference type="EMBL" id="KAG9468243.1"/>
    </source>
</evidence>
<evidence type="ECO:0000256" key="8">
    <source>
        <dbReference type="ARBA" id="ARBA00023098"/>
    </source>
</evidence>
<feature type="domain" description="Alpha 1,4-glycosyltransferase" evidence="18">
    <location>
        <begin position="211"/>
        <end position="333"/>
    </location>
</feature>
<evidence type="ECO:0000256" key="9">
    <source>
        <dbReference type="ARBA" id="ARBA00023136"/>
    </source>
</evidence>
<comment type="caution">
    <text evidence="19">The sequence shown here is derived from an EMBL/GenBank/DDBJ whole genome shotgun (WGS) entry which is preliminary data.</text>
</comment>
<comment type="catalytic activity">
    <reaction evidence="17">
        <text>a beta-D-Gal-(1&lt;-&gt;1')-ceramide + UDP-alpha-D-galactose = alpha-D-Gal-(1-&gt;4)-beta-D-Gal-(1&lt;-&gt;1')-Cer + UDP + H(+)</text>
        <dbReference type="Rhea" id="RHEA:60044"/>
        <dbReference type="ChEBI" id="CHEBI:15378"/>
        <dbReference type="ChEBI" id="CHEBI:58223"/>
        <dbReference type="ChEBI" id="CHEBI:66914"/>
        <dbReference type="ChEBI" id="CHEBI:143593"/>
        <dbReference type="ChEBI" id="CHEBI:143594"/>
    </reaction>
    <physiologicalReaction direction="left-to-right" evidence="17">
        <dbReference type="Rhea" id="RHEA:60045"/>
    </physiologicalReaction>
</comment>
<evidence type="ECO:0000256" key="15">
    <source>
        <dbReference type="ARBA" id="ARBA00043186"/>
    </source>
</evidence>
<dbReference type="AlphaFoldDB" id="A0A8J6JM00"/>
<evidence type="ECO:0000256" key="12">
    <source>
        <dbReference type="ARBA" id="ARBA00041556"/>
    </source>
</evidence>
<evidence type="ECO:0000256" key="5">
    <source>
        <dbReference type="ARBA" id="ARBA00022676"/>
    </source>
</evidence>
<evidence type="ECO:0000256" key="6">
    <source>
        <dbReference type="ARBA" id="ARBA00022679"/>
    </source>
</evidence>
<name>A0A8J6JM00_ELECQ</name>
<dbReference type="Gene3D" id="3.90.550.20">
    <property type="match status" value="1"/>
</dbReference>
<dbReference type="GO" id="GO:0050512">
    <property type="term" value="F:lactosylceramide 4-alpha-galactosyltransferase activity"/>
    <property type="evidence" value="ECO:0007669"/>
    <property type="project" value="UniProtKB-EC"/>
</dbReference>
<evidence type="ECO:0000259" key="18">
    <source>
        <dbReference type="Pfam" id="PF04572"/>
    </source>
</evidence>
<evidence type="ECO:0000313" key="20">
    <source>
        <dbReference type="Proteomes" id="UP000770717"/>
    </source>
</evidence>
<dbReference type="GO" id="GO:0006688">
    <property type="term" value="P:glycosphingolipid biosynthetic process"/>
    <property type="evidence" value="ECO:0007669"/>
    <property type="project" value="TreeGrafter"/>
</dbReference>
<comment type="subcellular location">
    <subcellularLocation>
        <location evidence="1">Golgi apparatus membrane</location>
        <topology evidence="1">Single-pass type II membrane protein</topology>
    </subcellularLocation>
</comment>
<dbReference type="OrthoDB" id="409543at2759"/>
<dbReference type="EMBL" id="WNTK01000970">
    <property type="protein sequence ID" value="KAG9468243.1"/>
    <property type="molecule type" value="Genomic_DNA"/>
</dbReference>
<comment type="pathway">
    <text evidence="2">Glycolipid biosynthesis.</text>
</comment>
<keyword evidence="5" id="KW-0328">Glycosyltransferase</keyword>
<evidence type="ECO:0000256" key="10">
    <source>
        <dbReference type="ARBA" id="ARBA00039051"/>
    </source>
</evidence>
<evidence type="ECO:0000256" key="16">
    <source>
        <dbReference type="ARBA" id="ARBA00048195"/>
    </source>
</evidence>
<organism evidence="19 20">
    <name type="scientific">Eleutherodactylus coqui</name>
    <name type="common">Puerto Rican coqui</name>
    <dbReference type="NCBI Taxonomy" id="57060"/>
    <lineage>
        <taxon>Eukaryota</taxon>
        <taxon>Metazoa</taxon>
        <taxon>Chordata</taxon>
        <taxon>Craniata</taxon>
        <taxon>Vertebrata</taxon>
        <taxon>Euteleostomi</taxon>
        <taxon>Amphibia</taxon>
        <taxon>Batrachia</taxon>
        <taxon>Anura</taxon>
        <taxon>Neobatrachia</taxon>
        <taxon>Hyloidea</taxon>
        <taxon>Eleutherodactylidae</taxon>
        <taxon>Eleutherodactylinae</taxon>
        <taxon>Eleutherodactylus</taxon>
        <taxon>Eleutherodactylus</taxon>
    </lineage>
</organism>
<dbReference type="InterPro" id="IPR051981">
    <property type="entry name" value="Glycosyltransf_32"/>
</dbReference>